<dbReference type="InterPro" id="IPR017850">
    <property type="entry name" value="Alkaline_phosphatase_core_sf"/>
</dbReference>
<dbReference type="AlphaFoldDB" id="A0A8E6B9Q0"/>
<evidence type="ECO:0008006" key="3">
    <source>
        <dbReference type="Google" id="ProtNLM"/>
    </source>
</evidence>
<dbReference type="KEGG" id="tsph:KIH39_10560"/>
<accession>A0A8E6B9Q0</accession>
<evidence type="ECO:0000313" key="1">
    <source>
        <dbReference type="EMBL" id="QVL34321.1"/>
    </source>
</evidence>
<dbReference type="Proteomes" id="UP000676194">
    <property type="component" value="Chromosome"/>
</dbReference>
<gene>
    <name evidence="1" type="ORF">KIH39_10560</name>
</gene>
<protein>
    <recommendedName>
        <fullName evidence="3">Sulfatase N-terminal domain-containing protein</fullName>
    </recommendedName>
</protein>
<dbReference type="Gene3D" id="3.40.720.10">
    <property type="entry name" value="Alkaline Phosphatase, subunit A"/>
    <property type="match status" value="2"/>
</dbReference>
<sequence>MSPDATKKILVLFFDRLPTRWISGYGSDWLETPEFDKMMAEGLTFDDYFSANIDPNDDSWIDPLLEKLEGNDIPLEQEFLPLSHLAATLEASEDDEPTEEEALVADTLEEIVGFFSEEEAGVYWLEIQTNLSERLAQQLPDDREPASSAIAELMKQADFLVGMIRETLKQRELEDKVSIILTSGEGCPLPHQKAGTLHSAATHLPLIVLHPNAAIGERREAICTEIDLADFLVNGNSSEQEPLGLTPLFQSDLAQLHEYLIQKSADAIALRTPAWLFIEQAERNLLFKKPEDRFEVNDLSNKQQEWCESARKFLQLVKNSLTPLPLPEPLKT</sequence>
<evidence type="ECO:0000313" key="2">
    <source>
        <dbReference type="Proteomes" id="UP000676194"/>
    </source>
</evidence>
<proteinExistence type="predicted"/>
<dbReference type="PANTHER" id="PTHR43751:SF3">
    <property type="entry name" value="SULFATASE N-TERMINAL DOMAIN-CONTAINING PROTEIN"/>
    <property type="match status" value="1"/>
</dbReference>
<dbReference type="PANTHER" id="PTHR43751">
    <property type="entry name" value="SULFATASE"/>
    <property type="match status" value="1"/>
</dbReference>
<dbReference type="EMBL" id="CP074694">
    <property type="protein sequence ID" value="QVL34321.1"/>
    <property type="molecule type" value="Genomic_DNA"/>
</dbReference>
<organism evidence="1 2">
    <name type="scientific">Telmatocola sphagniphila</name>
    <dbReference type="NCBI Taxonomy" id="1123043"/>
    <lineage>
        <taxon>Bacteria</taxon>
        <taxon>Pseudomonadati</taxon>
        <taxon>Planctomycetota</taxon>
        <taxon>Planctomycetia</taxon>
        <taxon>Gemmatales</taxon>
        <taxon>Gemmataceae</taxon>
    </lineage>
</organism>
<dbReference type="SUPFAM" id="SSF53649">
    <property type="entry name" value="Alkaline phosphatase-like"/>
    <property type="match status" value="1"/>
</dbReference>
<keyword evidence="2" id="KW-1185">Reference proteome</keyword>
<reference evidence="1" key="1">
    <citation type="submission" date="2021-05" db="EMBL/GenBank/DDBJ databases">
        <title>Complete genome sequence of the cellulolytic planctomycete Telmatocola sphagniphila SP2T and characterization of the first cellulase from planctomycetes.</title>
        <authorList>
            <person name="Rakitin A.L."/>
            <person name="Beletsky A.V."/>
            <person name="Naumoff D.G."/>
            <person name="Kulichevskaya I.S."/>
            <person name="Mardanov A.V."/>
            <person name="Ravin N.V."/>
            <person name="Dedysh S.N."/>
        </authorList>
    </citation>
    <scope>NUCLEOTIDE SEQUENCE</scope>
    <source>
        <strain evidence="1">SP2T</strain>
    </source>
</reference>
<dbReference type="RefSeq" id="WP_213499291.1">
    <property type="nucleotide sequence ID" value="NZ_CP074694.1"/>
</dbReference>
<name>A0A8E6B9Q0_9BACT</name>
<dbReference type="InterPro" id="IPR052701">
    <property type="entry name" value="GAG_Ulvan_Degrading_Sulfatases"/>
</dbReference>